<evidence type="ECO:0000313" key="3">
    <source>
        <dbReference type="Proteomes" id="UP000245591"/>
    </source>
</evidence>
<feature type="compositionally biased region" description="Low complexity" evidence="1">
    <location>
        <begin position="8"/>
        <end position="22"/>
    </location>
</feature>
<feature type="region of interest" description="Disordered" evidence="1">
    <location>
        <begin position="453"/>
        <end position="478"/>
    </location>
</feature>
<dbReference type="Proteomes" id="UP000245591">
    <property type="component" value="Unassembled WGS sequence"/>
</dbReference>
<feature type="compositionally biased region" description="Polar residues" evidence="1">
    <location>
        <begin position="139"/>
        <end position="153"/>
    </location>
</feature>
<accession>A0A2U1J6S6</accession>
<name>A0A2U1J6S6_SMIAN</name>
<organism evidence="2 3">
    <name type="scientific">Smittium angustum</name>
    <dbReference type="NCBI Taxonomy" id="133377"/>
    <lineage>
        <taxon>Eukaryota</taxon>
        <taxon>Fungi</taxon>
        <taxon>Fungi incertae sedis</taxon>
        <taxon>Zoopagomycota</taxon>
        <taxon>Kickxellomycotina</taxon>
        <taxon>Harpellomycetes</taxon>
        <taxon>Harpellales</taxon>
        <taxon>Legeriomycetaceae</taxon>
        <taxon>Smittium</taxon>
    </lineage>
</organism>
<dbReference type="EMBL" id="MBFU01000308">
    <property type="protein sequence ID" value="PWA00777.1"/>
    <property type="molecule type" value="Genomic_DNA"/>
</dbReference>
<proteinExistence type="predicted"/>
<evidence type="ECO:0000256" key="1">
    <source>
        <dbReference type="SAM" id="MobiDB-lite"/>
    </source>
</evidence>
<comment type="caution">
    <text evidence="2">The sequence shown here is derived from an EMBL/GenBank/DDBJ whole genome shotgun (WGS) entry which is preliminary data.</text>
</comment>
<evidence type="ECO:0000313" key="2">
    <source>
        <dbReference type="EMBL" id="PWA00777.1"/>
    </source>
</evidence>
<feature type="region of interest" description="Disordered" evidence="1">
    <location>
        <begin position="117"/>
        <end position="176"/>
    </location>
</feature>
<dbReference type="AlphaFoldDB" id="A0A2U1J6S6"/>
<feature type="compositionally biased region" description="Polar residues" evidence="1">
    <location>
        <begin position="163"/>
        <end position="176"/>
    </location>
</feature>
<protein>
    <submittedName>
        <fullName evidence="2">Uncharacterized protein</fullName>
    </submittedName>
</protein>
<sequence>MNNEQTTIESLLIKSKSSPKSSKTNKETETSKIMLKRFIKGFMPPKMNPTSMEKQQVLDLARVGIHIEEISREFCSSAQDLTRLAFSYAHRWKKARRTLIAQNSGFDWDVAVSTPEAKTAEHPRNAPNHLKKFQRNQRSKNFTSHKPVQNTSKLGELKKNVFRKTQQSSLDDPKSDCQQSKNLCKKFKFEIKPNYTIVPTNQKQQHCSEMPLLLRNSWFIDILENGYKLPMTQEPSDTQKKNSICHQCNQWHRHYGEEISEIRRDKQDLTVLGLDSDKKLRSQGMHQNGGDQVHEGHDTTLRFYEYTENLLKDYGTGTGAFQKNGNTSCVLYRQCSNPRGIFGGVPELKTIVQKHLTNLGFTINHEKSVTIPKTQQIFLEVLFDTQKITLNVTKDRIKKIKRETSYGVNGLFSAAAVAIRPSPIKSREIQLDITQARNNKGLNVVDQGNGKMELYTDNDKTNNSKESASATTDAFGTE</sequence>
<keyword evidence="3" id="KW-1185">Reference proteome</keyword>
<feature type="compositionally biased region" description="Basic residues" evidence="1">
    <location>
        <begin position="129"/>
        <end position="138"/>
    </location>
</feature>
<reference evidence="2 3" key="1">
    <citation type="journal article" date="2018" name="MBio">
        <title>Comparative Genomics Reveals the Core Gene Toolbox for the Fungus-Insect Symbiosis.</title>
        <authorList>
            <person name="Wang Y."/>
            <person name="Stata M."/>
            <person name="Wang W."/>
            <person name="Stajich J.E."/>
            <person name="White M.M."/>
            <person name="Moncalvo J.M."/>
        </authorList>
    </citation>
    <scope>NUCLEOTIDE SEQUENCE [LARGE SCALE GENOMIC DNA]</scope>
    <source>
        <strain evidence="2 3">AUS-126-30</strain>
    </source>
</reference>
<feature type="region of interest" description="Disordered" evidence="1">
    <location>
        <begin position="1"/>
        <end position="30"/>
    </location>
</feature>
<gene>
    <name evidence="2" type="ORF">BB558_003164</name>
</gene>
<feature type="compositionally biased region" description="Polar residues" evidence="1">
    <location>
        <begin position="464"/>
        <end position="478"/>
    </location>
</feature>